<proteinExistence type="inferred from homology"/>
<dbReference type="SMART" id="SM00100">
    <property type="entry name" value="cNMP"/>
    <property type="match status" value="1"/>
</dbReference>
<evidence type="ECO:0000256" key="3">
    <source>
        <dbReference type="ARBA" id="ARBA00022692"/>
    </source>
</evidence>
<feature type="transmembrane region" description="Helical" evidence="9">
    <location>
        <begin position="20"/>
        <end position="41"/>
    </location>
</feature>
<dbReference type="Gene3D" id="1.25.10.10">
    <property type="entry name" value="Leucine-rich Repeat Variant"/>
    <property type="match status" value="2"/>
</dbReference>
<keyword evidence="5 9" id="KW-0067">ATP-binding</keyword>
<evidence type="ECO:0000256" key="7">
    <source>
        <dbReference type="ARBA" id="ARBA00023136"/>
    </source>
</evidence>
<gene>
    <name evidence="11" type="ORF">BCM02_101780</name>
</gene>
<sequence length="1014" mass="111978">MMINALLRWIGVKLEDRRKLAMMTPIFFLCGISEMLNYNGYMTLFNDRFGSEYLPYVYAAEAVILPLEAWLMSWLANRLPKPQWMRAMYVVMGSIVTLNAAALLTIRLTGLDFGLYYPFLFLTSSFVVRQQTILLWSLAIDLCPTQQAKRVMPVFVSGAALGGIAAGLISQAVSRSLGADAVYMLAPLLLLAGSFNYWRAISVYLVPLTLKEERAAKGAAQTEGAGSMLMFKRVFQSPYLLCAVAIMTLMPALYFLMEYTFLSQTHRFYPDETDFAAFFGKVTTLLFTFALLLQLVSGRLMNALGPSSMLAAIAAVFAASFVLVGATLGLDMLLYTLSAGYMFVYLLLYYFAEPANQMFFKLLPMQERDGYRYIAQGIAASGGILLGALLQYLHAGAGLSWAVLVWTGAIGSVLLVILALIGRQLYIRQLVRTVQAMTEEGEDLVSALDEFVKQGRSDAVLQTLLRHENDYARELALELIGRLGQPTYLPELLRFADDPSARLRLAALRAMRLEEAGLQTLVRIAAFLEDDDYEVRAQAAKLLGTAKHLSHQSVYFIRLKLLDSHPKVVAEAIKALHALGSEPSYEACYEVIGRYLDEMGEPAVYMCRTIAELGLVKFLPDVEQLLGDADPAVRAEAISCMGALKHTEVIPWLLEGLEFAEPALHETTVEAFARMGEEAVEPLLLYVSELPMKAWNATVRALSVLLDEARIRELLVPLTMGAADYLRTSRALAAALHAGGHQGLADLAAMRSDELRKFVLGGCWAVMDRLGEEDVMRAIRLATEDADEEVRENGLEALAEGAGDKRLASAILLLLSDWDELAHAEMTDAGMQTMIGRMSADRDPWLRLITADALERKESVEMNEPRQLLGMLDKVLFLKEVPFFKGLTLEELGYVAGIAEEEIIPAGKRLFTMGQPNTAMGVIMEGTVELTAGNNQEIIARLGPRYVYGESSSLYGTLATANGIAAEPRLRQLTIDGQAMSKLIQLHPGIGIGMLRATFERVRRLEQRIAKQQG</sequence>
<feature type="transmembrane region" description="Helical" evidence="9">
    <location>
        <begin position="332"/>
        <end position="352"/>
    </location>
</feature>
<feature type="transmembrane region" description="Helical" evidence="9">
    <location>
        <begin position="151"/>
        <end position="169"/>
    </location>
</feature>
<feature type="transmembrane region" description="Helical" evidence="9">
    <location>
        <begin position="53"/>
        <end position="75"/>
    </location>
</feature>
<evidence type="ECO:0000256" key="9">
    <source>
        <dbReference type="RuleBase" id="RU363121"/>
    </source>
</evidence>
<evidence type="ECO:0000256" key="5">
    <source>
        <dbReference type="ARBA" id="ARBA00022840"/>
    </source>
</evidence>
<evidence type="ECO:0000256" key="2">
    <source>
        <dbReference type="ARBA" id="ARBA00022448"/>
    </source>
</evidence>
<evidence type="ECO:0000256" key="1">
    <source>
        <dbReference type="ARBA" id="ARBA00004141"/>
    </source>
</evidence>
<dbReference type="PROSITE" id="PS50042">
    <property type="entry name" value="CNMP_BINDING_3"/>
    <property type="match status" value="1"/>
</dbReference>
<organism evidence="11 12">
    <name type="scientific">Paenibacillus methanolicus</name>
    <dbReference type="NCBI Taxonomy" id="582686"/>
    <lineage>
        <taxon>Bacteria</taxon>
        <taxon>Bacillati</taxon>
        <taxon>Bacillota</taxon>
        <taxon>Bacilli</taxon>
        <taxon>Bacillales</taxon>
        <taxon>Paenibacillaceae</taxon>
        <taxon>Paenibacillus</taxon>
    </lineage>
</organism>
<dbReference type="SUPFAM" id="SSF51206">
    <property type="entry name" value="cAMP-binding domain-like"/>
    <property type="match status" value="1"/>
</dbReference>
<dbReference type="InterPro" id="IPR014710">
    <property type="entry name" value="RmlC-like_jellyroll"/>
</dbReference>
<dbReference type="InterPro" id="IPR011989">
    <property type="entry name" value="ARM-like"/>
</dbReference>
<dbReference type="AlphaFoldDB" id="A0A5S5CIP4"/>
<dbReference type="InterPro" id="IPR000595">
    <property type="entry name" value="cNMP-bd_dom"/>
</dbReference>
<feature type="transmembrane region" description="Helical" evidence="9">
    <location>
        <begin position="399"/>
        <end position="422"/>
    </location>
</feature>
<evidence type="ECO:0000259" key="10">
    <source>
        <dbReference type="PROSITE" id="PS50042"/>
    </source>
</evidence>
<feature type="transmembrane region" description="Helical" evidence="9">
    <location>
        <begin position="87"/>
        <end position="109"/>
    </location>
</feature>
<dbReference type="GO" id="GO:0005471">
    <property type="term" value="F:ATP:ADP antiporter activity"/>
    <property type="evidence" value="ECO:0007669"/>
    <property type="project" value="InterPro"/>
</dbReference>
<dbReference type="OrthoDB" id="2481373at2"/>
<feature type="domain" description="Cyclic nucleotide-binding" evidence="10">
    <location>
        <begin position="883"/>
        <end position="984"/>
    </location>
</feature>
<evidence type="ECO:0000256" key="8">
    <source>
        <dbReference type="ARBA" id="ARBA00023159"/>
    </source>
</evidence>
<keyword evidence="6 9" id="KW-1133">Transmembrane helix</keyword>
<dbReference type="SUPFAM" id="SSF103473">
    <property type="entry name" value="MFS general substrate transporter"/>
    <property type="match status" value="1"/>
</dbReference>
<keyword evidence="4 9" id="KW-0547">Nucleotide-binding</keyword>
<dbReference type="InterPro" id="IPR018490">
    <property type="entry name" value="cNMP-bd_dom_sf"/>
</dbReference>
<dbReference type="InterPro" id="IPR004667">
    <property type="entry name" value="ADP_ATP_car_bac_type"/>
</dbReference>
<keyword evidence="8" id="KW-0010">Activator</keyword>
<dbReference type="Pfam" id="PF13646">
    <property type="entry name" value="HEAT_2"/>
    <property type="match status" value="2"/>
</dbReference>
<feature type="transmembrane region" description="Helical" evidence="9">
    <location>
        <begin position="277"/>
        <end position="296"/>
    </location>
</feature>
<dbReference type="Gene3D" id="2.60.120.10">
    <property type="entry name" value="Jelly Rolls"/>
    <property type="match status" value="1"/>
</dbReference>
<keyword evidence="2 9" id="KW-0813">Transport</keyword>
<dbReference type="SUPFAM" id="SSF48371">
    <property type="entry name" value="ARM repeat"/>
    <property type="match status" value="1"/>
</dbReference>
<dbReference type="InterPro" id="IPR036259">
    <property type="entry name" value="MFS_trans_sf"/>
</dbReference>
<name>A0A5S5CIP4_9BACL</name>
<keyword evidence="12" id="KW-1185">Reference proteome</keyword>
<evidence type="ECO:0000256" key="4">
    <source>
        <dbReference type="ARBA" id="ARBA00022741"/>
    </source>
</evidence>
<comment type="caution">
    <text evidence="11">The sequence shown here is derived from an EMBL/GenBank/DDBJ whole genome shotgun (WGS) entry which is preliminary data.</text>
</comment>
<dbReference type="EMBL" id="VNHS01000001">
    <property type="protein sequence ID" value="TYP79659.1"/>
    <property type="molecule type" value="Genomic_DNA"/>
</dbReference>
<feature type="transmembrane region" description="Helical" evidence="9">
    <location>
        <begin position="373"/>
        <end position="393"/>
    </location>
</feature>
<accession>A0A5S5CIP4</accession>
<reference evidence="11 12" key="1">
    <citation type="submission" date="2019-07" db="EMBL/GenBank/DDBJ databases">
        <title>Genomic Encyclopedia of Type Strains, Phase III (KMG-III): the genomes of soil and plant-associated and newly described type strains.</title>
        <authorList>
            <person name="Whitman W."/>
        </authorList>
    </citation>
    <scope>NUCLEOTIDE SEQUENCE [LARGE SCALE GENOMIC DNA]</scope>
    <source>
        <strain evidence="11 12">BL24</strain>
    </source>
</reference>
<dbReference type="Proteomes" id="UP000323257">
    <property type="component" value="Unassembled WGS sequence"/>
</dbReference>
<comment type="subcellular location">
    <subcellularLocation>
        <location evidence="1 9">Membrane</location>
        <topology evidence="1 9">Multi-pass membrane protein</topology>
    </subcellularLocation>
</comment>
<dbReference type="InterPro" id="IPR016024">
    <property type="entry name" value="ARM-type_fold"/>
</dbReference>
<evidence type="ECO:0000313" key="12">
    <source>
        <dbReference type="Proteomes" id="UP000323257"/>
    </source>
</evidence>
<dbReference type="Pfam" id="PF03219">
    <property type="entry name" value="TLC"/>
    <property type="match status" value="1"/>
</dbReference>
<feature type="transmembrane region" description="Helical" evidence="9">
    <location>
        <begin position="238"/>
        <end position="257"/>
    </location>
</feature>
<protein>
    <recommendedName>
        <fullName evidence="9">ADP,ATP carrier protein</fullName>
    </recommendedName>
</protein>
<evidence type="ECO:0000256" key="6">
    <source>
        <dbReference type="ARBA" id="ARBA00022989"/>
    </source>
</evidence>
<dbReference type="InterPro" id="IPR004155">
    <property type="entry name" value="PBS_lyase_HEAT"/>
</dbReference>
<dbReference type="SMART" id="SM00567">
    <property type="entry name" value="EZ_HEAT"/>
    <property type="match status" value="2"/>
</dbReference>
<dbReference type="GO" id="GO:0005524">
    <property type="term" value="F:ATP binding"/>
    <property type="evidence" value="ECO:0007669"/>
    <property type="project" value="UniProtKB-KW"/>
</dbReference>
<feature type="transmembrane region" description="Helical" evidence="9">
    <location>
        <begin position="115"/>
        <end position="139"/>
    </location>
</feature>
<comment type="similarity">
    <text evidence="9">Belongs to the ADP/ATP translocase tlc family.</text>
</comment>
<keyword evidence="7 9" id="KW-0472">Membrane</keyword>
<keyword evidence="3 9" id="KW-0812">Transmembrane</keyword>
<dbReference type="GO" id="GO:0016020">
    <property type="term" value="C:membrane"/>
    <property type="evidence" value="ECO:0007669"/>
    <property type="project" value="UniProtKB-SubCell"/>
</dbReference>
<dbReference type="Pfam" id="PF00027">
    <property type="entry name" value="cNMP_binding"/>
    <property type="match status" value="1"/>
</dbReference>
<dbReference type="CDD" id="cd00038">
    <property type="entry name" value="CAP_ED"/>
    <property type="match status" value="1"/>
</dbReference>
<feature type="transmembrane region" description="Helical" evidence="9">
    <location>
        <begin position="308"/>
        <end position="326"/>
    </location>
</feature>
<evidence type="ECO:0000313" key="11">
    <source>
        <dbReference type="EMBL" id="TYP79659.1"/>
    </source>
</evidence>